<proteinExistence type="predicted"/>
<protein>
    <recommendedName>
        <fullName evidence="3">TraB family protein</fullName>
    </recommendedName>
</protein>
<dbReference type="HOGENOM" id="CLU_070500_1_1_9"/>
<sequence length="241" mass="28423">MKPEIMIVGTQHYHEIFSHSDPDEQFLDSVNIFRDSLIKFQPTRICIEQEEKIQDVINDSFNRYNPVVFYKNEAYDLGFYTAKQLNLKSVIAMDWMEQGYGVNGMSGVYEWAQNNDVSFIELIEEIQSHHDKLSKLNDSYKITLELNKPESYKMDEVLYGQMMLLGDDWNISIPWLTWWYKRNMIMVNNITQNLNNNDQVIVIVGSGHVYILKQFLEASNKFNVMTFYDWVENNNMGGTYD</sequence>
<dbReference type="STRING" id="1461582.BN1048_00126"/>
<name>A0A078M0T1_9STAP</name>
<evidence type="ECO:0000313" key="1">
    <source>
        <dbReference type="EMBL" id="CDZ99007.1"/>
    </source>
</evidence>
<keyword evidence="2" id="KW-1185">Reference proteome</keyword>
<dbReference type="Pfam" id="PF18950">
    <property type="entry name" value="DUF5694"/>
    <property type="match status" value="1"/>
</dbReference>
<evidence type="ECO:0008006" key="3">
    <source>
        <dbReference type="Google" id="ProtNLM"/>
    </source>
</evidence>
<dbReference type="Proteomes" id="UP000044136">
    <property type="component" value="Unassembled WGS sequence"/>
</dbReference>
<evidence type="ECO:0000313" key="2">
    <source>
        <dbReference type="Proteomes" id="UP000044136"/>
    </source>
</evidence>
<gene>
    <name evidence="1" type="ORF">BN1048_00126</name>
</gene>
<accession>A0A078M0T1</accession>
<reference evidence="1 2" key="1">
    <citation type="submission" date="2014-07" db="EMBL/GenBank/DDBJ databases">
        <authorList>
            <person name="Urmite Genomes Urmite Genomes"/>
        </authorList>
    </citation>
    <scope>NUCLEOTIDE SEQUENCE [LARGE SCALE GENOMIC DNA]</scope>
    <source>
        <strain evidence="1 2">13MG44_air</strain>
    </source>
</reference>
<dbReference type="RefSeq" id="WP_035807436.1">
    <property type="nucleotide sequence ID" value="NZ_CCSE01000001.1"/>
</dbReference>
<dbReference type="eggNOG" id="ENOG5032HVN">
    <property type="taxonomic scope" value="Bacteria"/>
</dbReference>
<dbReference type="InterPro" id="IPR043749">
    <property type="entry name" value="DUF5694"/>
</dbReference>
<dbReference type="AlphaFoldDB" id="A0A078M0T1"/>
<dbReference type="EMBL" id="CCSE01000001">
    <property type="protein sequence ID" value="CDZ99007.1"/>
    <property type="molecule type" value="Genomic_DNA"/>
</dbReference>
<dbReference type="OrthoDB" id="2080342at2"/>
<organism evidence="1 2">
    <name type="scientific">Jeotgalicoccus saudimassiliensis</name>
    <dbReference type="NCBI Taxonomy" id="1461582"/>
    <lineage>
        <taxon>Bacteria</taxon>
        <taxon>Bacillati</taxon>
        <taxon>Bacillota</taxon>
        <taxon>Bacilli</taxon>
        <taxon>Bacillales</taxon>
        <taxon>Staphylococcaceae</taxon>
        <taxon>Jeotgalicoccus</taxon>
    </lineage>
</organism>